<dbReference type="AlphaFoldDB" id="A0A1F5ZP49"/>
<protein>
    <submittedName>
        <fullName evidence="1">Uncharacterized protein</fullName>
    </submittedName>
</protein>
<reference evidence="1 2" key="1">
    <citation type="journal article" date="2016" name="Nat. Commun.">
        <title>Thousands of microbial genomes shed light on interconnected biogeochemical processes in an aquifer system.</title>
        <authorList>
            <person name="Anantharaman K."/>
            <person name="Brown C.T."/>
            <person name="Hug L.A."/>
            <person name="Sharon I."/>
            <person name="Castelle C.J."/>
            <person name="Probst A.J."/>
            <person name="Thomas B.C."/>
            <person name="Singh A."/>
            <person name="Wilkins M.J."/>
            <person name="Karaoz U."/>
            <person name="Brodie E.L."/>
            <person name="Williams K.H."/>
            <person name="Hubbard S.S."/>
            <person name="Banfield J.F."/>
        </authorList>
    </citation>
    <scope>NUCLEOTIDE SEQUENCE [LARGE SCALE GENOMIC DNA]</scope>
</reference>
<proteinExistence type="predicted"/>
<organism evidence="1 2">
    <name type="scientific">Candidatus Gottesmanbacteria bacterium RIFCSPHIGHO2_01_FULL_39_10</name>
    <dbReference type="NCBI Taxonomy" id="1798375"/>
    <lineage>
        <taxon>Bacteria</taxon>
        <taxon>Candidatus Gottesmaniibacteriota</taxon>
    </lineage>
</organism>
<dbReference type="EMBL" id="MFJE01000034">
    <property type="protein sequence ID" value="OGG13867.1"/>
    <property type="molecule type" value="Genomic_DNA"/>
</dbReference>
<comment type="caution">
    <text evidence="1">The sequence shown here is derived from an EMBL/GenBank/DDBJ whole genome shotgun (WGS) entry which is preliminary data.</text>
</comment>
<accession>A0A1F5ZP49</accession>
<dbReference type="Proteomes" id="UP000177383">
    <property type="component" value="Unassembled WGS sequence"/>
</dbReference>
<evidence type="ECO:0000313" key="1">
    <source>
        <dbReference type="EMBL" id="OGG13867.1"/>
    </source>
</evidence>
<evidence type="ECO:0000313" key="2">
    <source>
        <dbReference type="Proteomes" id="UP000177383"/>
    </source>
</evidence>
<sequence length="61" mass="7149">MKNANNVFNDSIIDLCKTLTPEKIKELDYILTQEKEESEIIKNIIEKFPNFQIIYASKLSE</sequence>
<gene>
    <name evidence="1" type="ORF">A2773_00025</name>
</gene>
<name>A0A1F5ZP49_9BACT</name>